<dbReference type="CDD" id="cd18876">
    <property type="entry name" value="NUDIX_Hydrolase"/>
    <property type="match status" value="1"/>
</dbReference>
<evidence type="ECO:0000256" key="3">
    <source>
        <dbReference type="ARBA" id="ARBA00022801"/>
    </source>
</evidence>
<dbReference type="InterPro" id="IPR000086">
    <property type="entry name" value="NUDIX_hydrolase_dom"/>
</dbReference>
<accession>A0ABS2J425</accession>
<comment type="similarity">
    <text evidence="2 5">Belongs to the Nudix hydrolase family.</text>
</comment>
<dbReference type="PROSITE" id="PS00893">
    <property type="entry name" value="NUDIX_BOX"/>
    <property type="match status" value="1"/>
</dbReference>
<dbReference type="Gene3D" id="3.90.79.10">
    <property type="entry name" value="Nucleoside Triphosphate Pyrophosphohydrolase"/>
    <property type="match status" value="1"/>
</dbReference>
<name>A0ABS2J425_9ACTN</name>
<comment type="caution">
    <text evidence="7">The sequence shown here is derived from an EMBL/GenBank/DDBJ whole genome shotgun (WGS) entry which is preliminary data.</text>
</comment>
<dbReference type="InterPro" id="IPR015797">
    <property type="entry name" value="NUDIX_hydrolase-like_dom_sf"/>
</dbReference>
<feature type="domain" description="Nudix hydrolase" evidence="6">
    <location>
        <begin position="5"/>
        <end position="136"/>
    </location>
</feature>
<protein>
    <submittedName>
        <fullName evidence="7">NUDIX hydrolase</fullName>
    </submittedName>
</protein>
<gene>
    <name evidence="7" type="ORF">JQN84_01985</name>
</gene>
<evidence type="ECO:0000256" key="2">
    <source>
        <dbReference type="ARBA" id="ARBA00005582"/>
    </source>
</evidence>
<reference evidence="7 8" key="1">
    <citation type="submission" date="2021-02" db="EMBL/GenBank/DDBJ databases">
        <authorList>
            <person name="Lee D.-H."/>
        </authorList>
    </citation>
    <scope>NUCLEOTIDE SEQUENCE [LARGE SCALE GENOMIC DNA]</scope>
    <source>
        <strain evidence="7 8">MMS20-R2-29</strain>
    </source>
</reference>
<dbReference type="PANTHER" id="PTHR43046">
    <property type="entry name" value="GDP-MANNOSE MANNOSYL HYDROLASE"/>
    <property type="match status" value="1"/>
</dbReference>
<dbReference type="GO" id="GO:0016787">
    <property type="term" value="F:hydrolase activity"/>
    <property type="evidence" value="ECO:0007669"/>
    <property type="project" value="UniProtKB-KW"/>
</dbReference>
<dbReference type="PROSITE" id="PS51462">
    <property type="entry name" value="NUDIX"/>
    <property type="match status" value="1"/>
</dbReference>
<evidence type="ECO:0000313" key="8">
    <source>
        <dbReference type="Proteomes" id="UP000809587"/>
    </source>
</evidence>
<dbReference type="Proteomes" id="UP000809587">
    <property type="component" value="Unassembled WGS sequence"/>
</dbReference>
<evidence type="ECO:0000256" key="4">
    <source>
        <dbReference type="ARBA" id="ARBA00022842"/>
    </source>
</evidence>
<dbReference type="InterPro" id="IPR020084">
    <property type="entry name" value="NUDIX_hydrolase_CS"/>
</dbReference>
<dbReference type="EMBL" id="JAFEUO010000001">
    <property type="protein sequence ID" value="MBM7081317.1"/>
    <property type="molecule type" value="Genomic_DNA"/>
</dbReference>
<comment type="cofactor">
    <cofactor evidence="1">
        <name>Mg(2+)</name>
        <dbReference type="ChEBI" id="CHEBI:18420"/>
    </cofactor>
</comment>
<dbReference type="InterPro" id="IPR020476">
    <property type="entry name" value="Nudix_hydrolase"/>
</dbReference>
<organism evidence="7 8">
    <name type="scientific">Micromonospora humidisoli</name>
    <dbReference type="NCBI Taxonomy" id="2807622"/>
    <lineage>
        <taxon>Bacteria</taxon>
        <taxon>Bacillati</taxon>
        <taxon>Actinomycetota</taxon>
        <taxon>Actinomycetes</taxon>
        <taxon>Micromonosporales</taxon>
        <taxon>Micromonosporaceae</taxon>
        <taxon>Micromonospora</taxon>
    </lineage>
</organism>
<dbReference type="PANTHER" id="PTHR43046:SF12">
    <property type="entry name" value="GDP-MANNOSE MANNOSYL HYDROLASE"/>
    <property type="match status" value="1"/>
</dbReference>
<keyword evidence="4" id="KW-0460">Magnesium</keyword>
<keyword evidence="8" id="KW-1185">Reference proteome</keyword>
<evidence type="ECO:0000313" key="7">
    <source>
        <dbReference type="EMBL" id="MBM7081317.1"/>
    </source>
</evidence>
<sequence>MASVTRVRAAAGVILRDQVGRVLVVHPTYKDMWEIPGGVVEPDESPADACVREIQEELGLPVPTGTLLCVDWVPASPPWDGGLMFVFDGGVLTADQITAIRLCPDELDRFDFVEPERLDEVLIPRLARRVAAAVAAIGHGGVYLEDGVTVSTR</sequence>
<dbReference type="PRINTS" id="PR00502">
    <property type="entry name" value="NUDIXFAMILY"/>
</dbReference>
<evidence type="ECO:0000256" key="5">
    <source>
        <dbReference type="RuleBase" id="RU003476"/>
    </source>
</evidence>
<dbReference type="SUPFAM" id="SSF55811">
    <property type="entry name" value="Nudix"/>
    <property type="match status" value="1"/>
</dbReference>
<evidence type="ECO:0000259" key="6">
    <source>
        <dbReference type="PROSITE" id="PS51462"/>
    </source>
</evidence>
<dbReference type="Pfam" id="PF00293">
    <property type="entry name" value="NUDIX"/>
    <property type="match status" value="1"/>
</dbReference>
<evidence type="ECO:0000256" key="1">
    <source>
        <dbReference type="ARBA" id="ARBA00001946"/>
    </source>
</evidence>
<keyword evidence="3 5" id="KW-0378">Hydrolase</keyword>
<proteinExistence type="inferred from homology"/>